<dbReference type="RefSeq" id="WP_377526428.1">
    <property type="nucleotide sequence ID" value="NZ_JBHTLD010000071.1"/>
</dbReference>
<comment type="caution">
    <text evidence="1">The sequence shown here is derived from an EMBL/GenBank/DDBJ whole genome shotgun (WGS) entry which is preliminary data.</text>
</comment>
<reference evidence="2" key="1">
    <citation type="journal article" date="2019" name="Int. J. Syst. Evol. Microbiol.">
        <title>The Global Catalogue of Microorganisms (GCM) 10K type strain sequencing project: providing services to taxonomists for standard genome sequencing and annotation.</title>
        <authorList>
            <consortium name="The Broad Institute Genomics Platform"/>
            <consortium name="The Broad Institute Genome Sequencing Center for Infectious Disease"/>
            <person name="Wu L."/>
            <person name="Ma J."/>
        </authorList>
    </citation>
    <scope>NUCLEOTIDE SEQUENCE [LARGE SCALE GENOMIC DNA]</scope>
    <source>
        <strain evidence="2">JCM 31319</strain>
    </source>
</reference>
<sequence>MAFNDEQSMARMAKKCKKSSLHVVYAKARKALDDQWTQELQMHEPPKDSAASVASALNLLSRISSNTKDYYVLVVRKNCWA</sequence>
<name>A0ABW3SNJ7_9BACT</name>
<evidence type="ECO:0000313" key="2">
    <source>
        <dbReference type="Proteomes" id="UP001597094"/>
    </source>
</evidence>
<protein>
    <submittedName>
        <fullName evidence="1">Uncharacterized protein</fullName>
    </submittedName>
</protein>
<keyword evidence="2" id="KW-1185">Reference proteome</keyword>
<gene>
    <name evidence="1" type="ORF">ACFQ2O_09665</name>
</gene>
<dbReference type="EMBL" id="JBHTLD010000071">
    <property type="protein sequence ID" value="MFD1186472.1"/>
    <property type="molecule type" value="Genomic_DNA"/>
</dbReference>
<dbReference type="Proteomes" id="UP001597094">
    <property type="component" value="Unassembled WGS sequence"/>
</dbReference>
<evidence type="ECO:0000313" key="1">
    <source>
        <dbReference type="EMBL" id="MFD1186472.1"/>
    </source>
</evidence>
<proteinExistence type="predicted"/>
<organism evidence="1 2">
    <name type="scientific">Pontibacter rugosus</name>
    <dbReference type="NCBI Taxonomy" id="1745966"/>
    <lineage>
        <taxon>Bacteria</taxon>
        <taxon>Pseudomonadati</taxon>
        <taxon>Bacteroidota</taxon>
        <taxon>Cytophagia</taxon>
        <taxon>Cytophagales</taxon>
        <taxon>Hymenobacteraceae</taxon>
        <taxon>Pontibacter</taxon>
    </lineage>
</organism>
<accession>A0ABW3SNJ7</accession>